<keyword evidence="5 10" id="KW-0732">Signal</keyword>
<comment type="caution">
    <text evidence="13">The sequence shown here is derived from an EMBL/GenBank/DDBJ whole genome shotgun (WGS) entry which is preliminary data.</text>
</comment>
<proteinExistence type="inferred from homology"/>
<dbReference type="AlphaFoldDB" id="A0AAW0TBF5"/>
<comment type="function">
    <text evidence="8">Binds CRF and inactivates it. May prevent inappropriate pituitary-adrenal stimulation in pregnancy.</text>
</comment>
<feature type="signal peptide" evidence="10">
    <location>
        <begin position="1"/>
        <end position="17"/>
    </location>
</feature>
<dbReference type="PANTHER" id="PTHR10278:SF0">
    <property type="entry name" value="CORTICOTROPIN-RELEASING FACTOR-BINDING PROTEIN"/>
    <property type="match status" value="1"/>
</dbReference>
<keyword evidence="6" id="KW-1015">Disulfide bond</keyword>
<gene>
    <name evidence="13" type="ORF">O3P69_014392</name>
</gene>
<keyword evidence="7" id="KW-0325">Glycoprotein</keyword>
<protein>
    <recommendedName>
        <fullName evidence="3">Corticotropin-releasing factor-binding protein</fullName>
    </recommendedName>
    <alternativeName>
        <fullName evidence="9">Corticotropin-releasing hormone-binding protein</fullName>
    </alternativeName>
</protein>
<evidence type="ECO:0000256" key="5">
    <source>
        <dbReference type="ARBA" id="ARBA00022729"/>
    </source>
</evidence>
<dbReference type="GO" id="GO:0051424">
    <property type="term" value="F:corticotropin-releasing hormone binding"/>
    <property type="evidence" value="ECO:0007669"/>
    <property type="project" value="InterPro"/>
</dbReference>
<dbReference type="InterPro" id="IPR056178">
    <property type="entry name" value="CRF-BP_C"/>
</dbReference>
<evidence type="ECO:0000256" key="8">
    <source>
        <dbReference type="ARBA" id="ARBA00024997"/>
    </source>
</evidence>
<comment type="subcellular location">
    <subcellularLocation>
        <location evidence="1">Secreted</location>
    </subcellularLocation>
</comment>
<evidence type="ECO:0000256" key="1">
    <source>
        <dbReference type="ARBA" id="ARBA00004613"/>
    </source>
</evidence>
<keyword evidence="4" id="KW-0964">Secreted</keyword>
<organism evidence="13 14">
    <name type="scientific">Scylla paramamosain</name>
    <name type="common">Mud crab</name>
    <dbReference type="NCBI Taxonomy" id="85552"/>
    <lineage>
        <taxon>Eukaryota</taxon>
        <taxon>Metazoa</taxon>
        <taxon>Ecdysozoa</taxon>
        <taxon>Arthropoda</taxon>
        <taxon>Crustacea</taxon>
        <taxon>Multicrustacea</taxon>
        <taxon>Malacostraca</taxon>
        <taxon>Eumalacostraca</taxon>
        <taxon>Eucarida</taxon>
        <taxon>Decapoda</taxon>
        <taxon>Pleocyemata</taxon>
        <taxon>Brachyura</taxon>
        <taxon>Eubrachyura</taxon>
        <taxon>Portunoidea</taxon>
        <taxon>Portunidae</taxon>
        <taxon>Portuninae</taxon>
        <taxon>Scylla</taxon>
    </lineage>
</organism>
<feature type="chain" id="PRO_5043699060" description="Corticotropin-releasing factor-binding protein" evidence="10">
    <location>
        <begin position="18"/>
        <end position="308"/>
    </location>
</feature>
<evidence type="ECO:0000256" key="7">
    <source>
        <dbReference type="ARBA" id="ARBA00023180"/>
    </source>
</evidence>
<evidence type="ECO:0000259" key="12">
    <source>
        <dbReference type="Pfam" id="PF23541"/>
    </source>
</evidence>
<feature type="domain" description="Corticotropin-releasing factor binding protein N-terminal" evidence="11">
    <location>
        <begin position="52"/>
        <end position="160"/>
    </location>
</feature>
<evidence type="ECO:0000256" key="4">
    <source>
        <dbReference type="ARBA" id="ARBA00022525"/>
    </source>
</evidence>
<dbReference type="PANTHER" id="PTHR10278">
    <property type="entry name" value="CORTICOTROPIN-RELEASING FACTOR-BINDING PROTEIN"/>
    <property type="match status" value="1"/>
</dbReference>
<accession>A0AAW0TBF5</accession>
<feature type="domain" description="Corticotropin-releasing factor binding protein C-terminal" evidence="12">
    <location>
        <begin position="173"/>
        <end position="296"/>
    </location>
</feature>
<keyword evidence="14" id="KW-1185">Reference proteome</keyword>
<name>A0AAW0TBF5_SCYPA</name>
<dbReference type="InterPro" id="IPR008435">
    <property type="entry name" value="CRF-bd"/>
</dbReference>
<evidence type="ECO:0000256" key="9">
    <source>
        <dbReference type="ARBA" id="ARBA00033162"/>
    </source>
</evidence>
<dbReference type="InterPro" id="IPR035914">
    <property type="entry name" value="Sperma_CUB_dom_sf"/>
</dbReference>
<dbReference type="Proteomes" id="UP001487740">
    <property type="component" value="Unassembled WGS sequence"/>
</dbReference>
<evidence type="ECO:0000313" key="13">
    <source>
        <dbReference type="EMBL" id="KAK8384809.1"/>
    </source>
</evidence>
<evidence type="ECO:0000256" key="6">
    <source>
        <dbReference type="ARBA" id="ARBA00023157"/>
    </source>
</evidence>
<comment type="similarity">
    <text evidence="2">Belongs to the CRF-binding protein family.</text>
</comment>
<dbReference type="Pfam" id="PF23541">
    <property type="entry name" value="CRF-BP_C"/>
    <property type="match status" value="1"/>
</dbReference>
<dbReference type="InterPro" id="IPR056177">
    <property type="entry name" value="CRF-BP_N"/>
</dbReference>
<dbReference type="Pfam" id="PF05428">
    <property type="entry name" value="CRF-BP_N"/>
    <property type="match status" value="1"/>
</dbReference>
<sequence length="308" mass="33326">MFFLLLVLTGLLSGGLCSPVTKSDAQPAAPLPAVVRERRSARIIEDCMLVGLEEGTYYYKSRGTGDVCGVYLLSQPDEAVQVSFDYLNVDCESDGLVSFVDGWELRGELFPGEGDAPLEGRVHEFCGRLKKKVFRSSGNAALIQYRIPARGDTFKITVRYTKNKAPCNILVDDVSGIYTLRNHGRRQNCSVTTIFPATVNLVQLAVGVVGSVPNRAIETGVLSRCQKRGAQDFVQIGGGQGLDPLHMIVEDSICGLDTNPRVPASHILCGMTTVRLVSSGRVDNSVTVALSQITDVDVMPTLMCDLPL</sequence>
<reference evidence="13 14" key="1">
    <citation type="submission" date="2023-03" db="EMBL/GenBank/DDBJ databases">
        <title>High-quality genome of Scylla paramamosain provides insights in environmental adaptation.</title>
        <authorList>
            <person name="Zhang L."/>
        </authorList>
    </citation>
    <scope>NUCLEOTIDE SEQUENCE [LARGE SCALE GENOMIC DNA]</scope>
    <source>
        <strain evidence="13">LZ_2023a</strain>
        <tissue evidence="13">Muscle</tissue>
    </source>
</reference>
<dbReference type="GO" id="GO:0051460">
    <property type="term" value="P:negative regulation of corticotropin secretion"/>
    <property type="evidence" value="ECO:0007669"/>
    <property type="project" value="TreeGrafter"/>
</dbReference>
<dbReference type="GO" id="GO:0005615">
    <property type="term" value="C:extracellular space"/>
    <property type="evidence" value="ECO:0007669"/>
    <property type="project" value="TreeGrafter"/>
</dbReference>
<dbReference type="EMBL" id="JARAKH010000034">
    <property type="protein sequence ID" value="KAK8384809.1"/>
    <property type="molecule type" value="Genomic_DNA"/>
</dbReference>
<evidence type="ECO:0000256" key="2">
    <source>
        <dbReference type="ARBA" id="ARBA00008313"/>
    </source>
</evidence>
<evidence type="ECO:0000256" key="3">
    <source>
        <dbReference type="ARBA" id="ARBA00015713"/>
    </source>
</evidence>
<evidence type="ECO:0000259" key="11">
    <source>
        <dbReference type="Pfam" id="PF05428"/>
    </source>
</evidence>
<evidence type="ECO:0000313" key="14">
    <source>
        <dbReference type="Proteomes" id="UP001487740"/>
    </source>
</evidence>
<dbReference type="GO" id="GO:0009755">
    <property type="term" value="P:hormone-mediated signaling pathway"/>
    <property type="evidence" value="ECO:0007669"/>
    <property type="project" value="TreeGrafter"/>
</dbReference>
<evidence type="ECO:0000256" key="10">
    <source>
        <dbReference type="SAM" id="SignalP"/>
    </source>
</evidence>
<dbReference type="SUPFAM" id="SSF49854">
    <property type="entry name" value="Spermadhesin, CUB domain"/>
    <property type="match status" value="1"/>
</dbReference>